<dbReference type="NCBIfam" id="TIGR01275">
    <property type="entry name" value="ACC_deam_rel"/>
    <property type="match status" value="1"/>
</dbReference>
<dbReference type="STRING" id="321267.SHM7688_00594"/>
<evidence type="ECO:0000256" key="5">
    <source>
        <dbReference type="ARBA" id="ARBA00066825"/>
    </source>
</evidence>
<evidence type="ECO:0000256" key="6">
    <source>
        <dbReference type="ARBA" id="ARBA00068519"/>
    </source>
</evidence>
<accession>A0A0P1ELR4</accession>
<keyword evidence="4 9" id="KW-0456">Lyase</keyword>
<dbReference type="PIRSF" id="PIRSF006278">
    <property type="entry name" value="ACCD_DCysDesulf"/>
    <property type="match status" value="1"/>
</dbReference>
<feature type="domain" description="Tryptophan synthase beta chain-like PALP" evidence="8">
    <location>
        <begin position="12"/>
        <end position="316"/>
    </location>
</feature>
<dbReference type="Pfam" id="PF00291">
    <property type="entry name" value="PALP"/>
    <property type="match status" value="1"/>
</dbReference>
<evidence type="ECO:0000313" key="9">
    <source>
        <dbReference type="EMBL" id="CUH51161.1"/>
    </source>
</evidence>
<dbReference type="OrthoDB" id="9801249at2"/>
<dbReference type="InterPro" id="IPR005966">
    <property type="entry name" value="D-Cys_desShydrase"/>
</dbReference>
<name>A0A0P1ELR4_9RHOB</name>
<dbReference type="Proteomes" id="UP000054823">
    <property type="component" value="Unassembled WGS sequence"/>
</dbReference>
<evidence type="ECO:0000256" key="7">
    <source>
        <dbReference type="PIRSR" id="PIRSR006278-2"/>
    </source>
</evidence>
<dbReference type="InterPro" id="IPR027278">
    <property type="entry name" value="ACCD_DCysDesulf"/>
</dbReference>
<dbReference type="FunFam" id="3.40.50.1100:FF:000017">
    <property type="entry name" value="D-cysteine desulfhydrase"/>
    <property type="match status" value="1"/>
</dbReference>
<dbReference type="AlphaFoldDB" id="A0A0P1ELR4"/>
<dbReference type="Gene3D" id="3.40.50.1100">
    <property type="match status" value="2"/>
</dbReference>
<dbReference type="PANTHER" id="PTHR43780">
    <property type="entry name" value="1-AMINOCYCLOPROPANE-1-CARBOXYLATE DEAMINASE-RELATED"/>
    <property type="match status" value="1"/>
</dbReference>
<evidence type="ECO:0000256" key="4">
    <source>
        <dbReference type="ARBA" id="ARBA00023239"/>
    </source>
</evidence>
<dbReference type="GO" id="GO:0034011">
    <property type="term" value="F:L-cysteate sulfo-lyase activity"/>
    <property type="evidence" value="ECO:0007669"/>
    <property type="project" value="UniProtKB-EC"/>
</dbReference>
<dbReference type="PANTHER" id="PTHR43780:SF2">
    <property type="entry name" value="1-AMINOCYCLOPROPANE-1-CARBOXYLATE DEAMINASE-RELATED"/>
    <property type="match status" value="1"/>
</dbReference>
<evidence type="ECO:0000313" key="10">
    <source>
        <dbReference type="Proteomes" id="UP000054823"/>
    </source>
</evidence>
<proteinExistence type="inferred from homology"/>
<protein>
    <recommendedName>
        <fullName evidence="6">L-cysteate sulfo-lyase</fullName>
        <ecNumber evidence="5">4.4.1.25</ecNumber>
    </recommendedName>
</protein>
<dbReference type="RefSeq" id="WP_058238511.1">
    <property type="nucleotide sequence ID" value="NZ_CYPW01000006.1"/>
</dbReference>
<keyword evidence="10" id="KW-1185">Reference proteome</keyword>
<sequence length="337" mass="36334">MHLARFPRLHLAHLPTPLEPMKRLSKELGCEIWIKRDDCTGMSTGGNKTRKLEFLMAEAEAQGADMVMTQGATQTNHGRQTAAFAAKLGFDCHILLEDRTGYQDGNYNTNGNVLLDHLHGATTEKFPGGHNMVEEMEKAAEKKRAEGRNVYVIPGGGSNPTGALGYVNAAFELLSQANDRGLRIDRLVHATGSSGTQAGLVTGMCAMNSLVPVLGIGTRAPQPKQEQMVYDLACKTAEKLGCAGVVKREDVMANTDYVGEGYGLPTESGIEAIRMFAELEGILLDPCYSAKGAAGLIDLARKGEFKDQRVVFLHTGGAAALSGYDFAFDNANRWVNL</sequence>
<gene>
    <name evidence="9" type="primary">cuyA</name>
    <name evidence="9" type="ORF">SHM7688_00594</name>
</gene>
<reference evidence="9 10" key="1">
    <citation type="submission" date="2015-09" db="EMBL/GenBank/DDBJ databases">
        <authorList>
            <consortium name="Swine Surveillance"/>
        </authorList>
    </citation>
    <scope>NUCLEOTIDE SEQUENCE [LARGE SCALE GENOMIC DNA]</scope>
    <source>
        <strain evidence="9 10">CECT 7688</strain>
    </source>
</reference>
<comment type="similarity">
    <text evidence="2">Belongs to the ACC deaminase/D-cysteine desulfhydrase family.</text>
</comment>
<dbReference type="InterPro" id="IPR036052">
    <property type="entry name" value="TrpB-like_PALP_sf"/>
</dbReference>
<dbReference type="EMBL" id="CYPW01000006">
    <property type="protein sequence ID" value="CUH51161.1"/>
    <property type="molecule type" value="Genomic_DNA"/>
</dbReference>
<comment type="cofactor">
    <cofactor evidence="1">
        <name>pyridoxal 5'-phosphate</name>
        <dbReference type="ChEBI" id="CHEBI:597326"/>
    </cofactor>
</comment>
<evidence type="ECO:0000256" key="1">
    <source>
        <dbReference type="ARBA" id="ARBA00001933"/>
    </source>
</evidence>
<organism evidence="9 10">
    <name type="scientific">Shimia marina</name>
    <dbReference type="NCBI Taxonomy" id="321267"/>
    <lineage>
        <taxon>Bacteria</taxon>
        <taxon>Pseudomonadati</taxon>
        <taxon>Pseudomonadota</taxon>
        <taxon>Alphaproteobacteria</taxon>
        <taxon>Rhodobacterales</taxon>
        <taxon>Roseobacteraceae</taxon>
    </lineage>
</organism>
<evidence type="ECO:0000256" key="2">
    <source>
        <dbReference type="ARBA" id="ARBA00008639"/>
    </source>
</evidence>
<evidence type="ECO:0000256" key="3">
    <source>
        <dbReference type="ARBA" id="ARBA00022898"/>
    </source>
</evidence>
<feature type="modified residue" description="N6-(pyridoxal phosphate)lysine" evidence="7">
    <location>
        <position position="48"/>
    </location>
</feature>
<keyword evidence="3 7" id="KW-0663">Pyridoxal phosphate</keyword>
<dbReference type="GO" id="GO:0019148">
    <property type="term" value="F:D-cysteine desulfhydrase activity"/>
    <property type="evidence" value="ECO:0007669"/>
    <property type="project" value="TreeGrafter"/>
</dbReference>
<dbReference type="NCBIfam" id="NF003031">
    <property type="entry name" value="PRK03910.1-4"/>
    <property type="match status" value="1"/>
</dbReference>
<evidence type="ECO:0000259" key="8">
    <source>
        <dbReference type="Pfam" id="PF00291"/>
    </source>
</evidence>
<dbReference type="SUPFAM" id="SSF53686">
    <property type="entry name" value="Tryptophan synthase beta subunit-like PLP-dependent enzymes"/>
    <property type="match status" value="1"/>
</dbReference>
<dbReference type="EC" id="4.4.1.25" evidence="5"/>
<dbReference type="InterPro" id="IPR001926">
    <property type="entry name" value="TrpB-like_PALP"/>
</dbReference>